<dbReference type="InterPro" id="IPR014982">
    <property type="entry name" value="GSCFA"/>
</dbReference>
<proteinExistence type="predicted"/>
<comment type="caution">
    <text evidence="2">The sequence shown here is derived from an EMBL/GenBank/DDBJ whole genome shotgun (WGS) entry which is preliminary data.</text>
</comment>
<dbReference type="Proteomes" id="UP000886476">
    <property type="component" value="Unassembled WGS sequence"/>
</dbReference>
<dbReference type="EMBL" id="JABFDN010000007">
    <property type="protein sequence ID" value="NPU67662.1"/>
    <property type="molecule type" value="Genomic_DNA"/>
</dbReference>
<evidence type="ECO:0000313" key="3">
    <source>
        <dbReference type="Proteomes" id="UP000886476"/>
    </source>
</evidence>
<gene>
    <name evidence="2" type="ORF">HL667_21850</name>
</gene>
<name>A0ABX2CK51_9BRAD</name>
<protein>
    <submittedName>
        <fullName evidence="2">GSCFA domain-containing protein</fullName>
    </submittedName>
</protein>
<dbReference type="Pfam" id="PF08885">
    <property type="entry name" value="GSCFA"/>
    <property type="match status" value="1"/>
</dbReference>
<evidence type="ECO:0000259" key="1">
    <source>
        <dbReference type="Pfam" id="PF08885"/>
    </source>
</evidence>
<keyword evidence="3" id="KW-1185">Reference proteome</keyword>
<accession>A0ABX2CK51</accession>
<organism evidence="2 3">
    <name type="scientific">Bradyrhizobium aeschynomenes</name>
    <dbReference type="NCBI Taxonomy" id="2734909"/>
    <lineage>
        <taxon>Bacteria</taxon>
        <taxon>Pseudomonadati</taxon>
        <taxon>Pseudomonadota</taxon>
        <taxon>Alphaproteobacteria</taxon>
        <taxon>Hyphomicrobiales</taxon>
        <taxon>Nitrobacteraceae</taxon>
        <taxon>Bradyrhizobium</taxon>
    </lineage>
</organism>
<dbReference type="RefSeq" id="WP_172112730.1">
    <property type="nucleotide sequence ID" value="NZ_JABFDN010000007.1"/>
</dbReference>
<reference evidence="2" key="1">
    <citation type="submission" date="2020-05" db="EMBL/GenBank/DDBJ databases">
        <title>Nod-independent and nitrogen-fixing Bradyrhizobium aeschynomene sp. nov. isolated from nodules of Aeschynomene indica.</title>
        <authorList>
            <person name="Zhang Z."/>
        </authorList>
    </citation>
    <scope>NUCLEOTIDE SEQUENCE</scope>
    <source>
        <strain evidence="2">83012</strain>
    </source>
</reference>
<evidence type="ECO:0000313" key="2">
    <source>
        <dbReference type="EMBL" id="NPU67662.1"/>
    </source>
</evidence>
<sequence length="362" mass="39905">MNCPYTTLPASSFWRQAVAERSTSELDPHLTARLRFGPDQRIASAGSCFAQHISRALKARGYNYYVTETAPGYLSPEQEERFGYGIFSARYGNIYSTLQLLQLLQRAFGGFQPADQFWTDPDGRVFDLLRPRITPKGFVSMVEAEADLKQHLRAVRKLIETADVFIFTLGLTESWVSKLDGTVYPTCPGCGSAGDYDDARYAFHNLSVTETTGYLAEAINLMSAANPRLQIILTVSPVPLAATMESRHVMQATTYSKSVLRVAAEEMVRRYDNVHYFASYEIITNAKNAGAYFADDARSVTPEGVARAMNLFFAHFTAESAGATARSAGDGAGKRPAAPSVEPQIVCDEDEFYRALAASRKS</sequence>
<feature type="domain" description="GSCFA" evidence="1">
    <location>
        <begin position="41"/>
        <end position="312"/>
    </location>
</feature>